<organism evidence="1 2">
    <name type="scientific">Oryza sativa subsp. japonica</name>
    <name type="common">Rice</name>
    <dbReference type="NCBI Taxonomy" id="39947"/>
    <lineage>
        <taxon>Eukaryota</taxon>
        <taxon>Viridiplantae</taxon>
        <taxon>Streptophyta</taxon>
        <taxon>Embryophyta</taxon>
        <taxon>Tracheophyta</taxon>
        <taxon>Spermatophyta</taxon>
        <taxon>Magnoliopsida</taxon>
        <taxon>Liliopsida</taxon>
        <taxon>Poales</taxon>
        <taxon>Poaceae</taxon>
        <taxon>BOP clade</taxon>
        <taxon>Oryzoideae</taxon>
        <taxon>Oryzeae</taxon>
        <taxon>Oryzinae</taxon>
        <taxon>Oryza</taxon>
        <taxon>Oryza sativa</taxon>
    </lineage>
</organism>
<name>A0A0N7KIH9_ORYSJ</name>
<proteinExistence type="predicted"/>
<gene>
    <name evidence="1" type="ordered locus">Os04g0124233</name>
    <name evidence="1" type="ORF">OSNPB_040124233</name>
</gene>
<keyword evidence="2" id="KW-1185">Reference proteome</keyword>
<reference evidence="2" key="1">
    <citation type="journal article" date="2005" name="Nature">
        <title>The map-based sequence of the rice genome.</title>
        <authorList>
            <consortium name="International rice genome sequencing project (IRGSP)"/>
            <person name="Matsumoto T."/>
            <person name="Wu J."/>
            <person name="Kanamori H."/>
            <person name="Katayose Y."/>
            <person name="Fujisawa M."/>
            <person name="Namiki N."/>
            <person name="Mizuno H."/>
            <person name="Yamamoto K."/>
            <person name="Antonio B.A."/>
            <person name="Baba T."/>
            <person name="Sakata K."/>
            <person name="Nagamura Y."/>
            <person name="Aoki H."/>
            <person name="Arikawa K."/>
            <person name="Arita K."/>
            <person name="Bito T."/>
            <person name="Chiden Y."/>
            <person name="Fujitsuka N."/>
            <person name="Fukunaka R."/>
            <person name="Hamada M."/>
            <person name="Harada C."/>
            <person name="Hayashi A."/>
            <person name="Hijishita S."/>
            <person name="Honda M."/>
            <person name="Hosokawa S."/>
            <person name="Ichikawa Y."/>
            <person name="Idonuma A."/>
            <person name="Iijima M."/>
            <person name="Ikeda M."/>
            <person name="Ikeno M."/>
            <person name="Ito K."/>
            <person name="Ito S."/>
            <person name="Ito T."/>
            <person name="Ito Y."/>
            <person name="Ito Y."/>
            <person name="Iwabuchi A."/>
            <person name="Kamiya K."/>
            <person name="Karasawa W."/>
            <person name="Kurita K."/>
            <person name="Katagiri S."/>
            <person name="Kikuta A."/>
            <person name="Kobayashi H."/>
            <person name="Kobayashi N."/>
            <person name="Machita K."/>
            <person name="Maehara T."/>
            <person name="Masukawa M."/>
            <person name="Mizubayashi T."/>
            <person name="Mukai Y."/>
            <person name="Nagasaki H."/>
            <person name="Nagata Y."/>
            <person name="Naito S."/>
            <person name="Nakashima M."/>
            <person name="Nakama Y."/>
            <person name="Nakamichi Y."/>
            <person name="Nakamura M."/>
            <person name="Meguro A."/>
            <person name="Negishi M."/>
            <person name="Ohta I."/>
            <person name="Ohta T."/>
            <person name="Okamoto M."/>
            <person name="Ono N."/>
            <person name="Saji S."/>
            <person name="Sakaguchi M."/>
            <person name="Sakai K."/>
            <person name="Shibata M."/>
            <person name="Shimokawa T."/>
            <person name="Song J."/>
            <person name="Takazaki Y."/>
            <person name="Terasawa K."/>
            <person name="Tsugane M."/>
            <person name="Tsuji K."/>
            <person name="Ueda S."/>
            <person name="Waki K."/>
            <person name="Yamagata H."/>
            <person name="Yamamoto M."/>
            <person name="Yamamoto S."/>
            <person name="Yamane H."/>
            <person name="Yoshiki S."/>
            <person name="Yoshihara R."/>
            <person name="Yukawa K."/>
            <person name="Zhong H."/>
            <person name="Yano M."/>
            <person name="Yuan Q."/>
            <person name="Ouyang S."/>
            <person name="Liu J."/>
            <person name="Jones K.M."/>
            <person name="Gansberger K."/>
            <person name="Moffat K."/>
            <person name="Hill J."/>
            <person name="Bera J."/>
            <person name="Fadrosh D."/>
            <person name="Jin S."/>
            <person name="Johri S."/>
            <person name="Kim M."/>
            <person name="Overton L."/>
            <person name="Reardon M."/>
            <person name="Tsitrin T."/>
            <person name="Vuong H."/>
            <person name="Weaver B."/>
            <person name="Ciecko A."/>
            <person name="Tallon L."/>
            <person name="Jackson J."/>
            <person name="Pai G."/>
            <person name="Aken S.V."/>
            <person name="Utterback T."/>
            <person name="Reidmuller S."/>
            <person name="Feldblyum T."/>
            <person name="Hsiao J."/>
            <person name="Zismann V."/>
            <person name="Iobst S."/>
            <person name="de Vazeille A.R."/>
            <person name="Buell C.R."/>
            <person name="Ying K."/>
            <person name="Li Y."/>
            <person name="Lu T."/>
            <person name="Huang Y."/>
            <person name="Zhao Q."/>
            <person name="Feng Q."/>
            <person name="Zhang L."/>
            <person name="Zhu J."/>
            <person name="Weng Q."/>
            <person name="Mu J."/>
            <person name="Lu Y."/>
            <person name="Fan D."/>
            <person name="Liu Y."/>
            <person name="Guan J."/>
            <person name="Zhang Y."/>
            <person name="Yu S."/>
            <person name="Liu X."/>
            <person name="Zhang Y."/>
            <person name="Hong G."/>
            <person name="Han B."/>
            <person name="Choisne N."/>
            <person name="Demange N."/>
            <person name="Orjeda G."/>
            <person name="Samain S."/>
            <person name="Cattolico L."/>
            <person name="Pelletier E."/>
            <person name="Couloux A."/>
            <person name="Segurens B."/>
            <person name="Wincker P."/>
            <person name="D'Hont A."/>
            <person name="Scarpelli C."/>
            <person name="Weissenbach J."/>
            <person name="Salanoubat M."/>
            <person name="Quetier F."/>
            <person name="Yu Y."/>
            <person name="Kim H.R."/>
            <person name="Rambo T."/>
            <person name="Currie J."/>
            <person name="Collura K."/>
            <person name="Luo M."/>
            <person name="Yang T."/>
            <person name="Ammiraju J.S.S."/>
            <person name="Engler F."/>
            <person name="Soderlund C."/>
            <person name="Wing R.A."/>
            <person name="Palmer L.E."/>
            <person name="de la Bastide M."/>
            <person name="Spiegel L."/>
            <person name="Nascimento L."/>
            <person name="Zutavern T."/>
            <person name="O'Shaughnessy A."/>
            <person name="Dike S."/>
            <person name="Dedhia N."/>
            <person name="Preston R."/>
            <person name="Balija V."/>
            <person name="McCombie W.R."/>
            <person name="Chow T."/>
            <person name="Chen H."/>
            <person name="Chung M."/>
            <person name="Chen C."/>
            <person name="Shaw J."/>
            <person name="Wu H."/>
            <person name="Hsiao K."/>
            <person name="Chao Y."/>
            <person name="Chu M."/>
            <person name="Cheng C."/>
            <person name="Hour A."/>
            <person name="Lee P."/>
            <person name="Lin S."/>
            <person name="Lin Y."/>
            <person name="Liou J."/>
            <person name="Liu S."/>
            <person name="Hsing Y."/>
            <person name="Raghuvanshi S."/>
            <person name="Mohanty A."/>
            <person name="Bharti A.K."/>
            <person name="Gaur A."/>
            <person name="Gupta V."/>
            <person name="Kumar D."/>
            <person name="Ravi V."/>
            <person name="Vij S."/>
            <person name="Kapur A."/>
            <person name="Khurana P."/>
            <person name="Khurana P."/>
            <person name="Khurana J.P."/>
            <person name="Tyagi A.K."/>
            <person name="Gaikwad K."/>
            <person name="Singh A."/>
            <person name="Dalal V."/>
            <person name="Srivastava S."/>
            <person name="Dixit A."/>
            <person name="Pal A.K."/>
            <person name="Ghazi I.A."/>
            <person name="Yadav M."/>
            <person name="Pandit A."/>
            <person name="Bhargava A."/>
            <person name="Sureshbabu K."/>
            <person name="Batra K."/>
            <person name="Sharma T.R."/>
            <person name="Mohapatra T."/>
            <person name="Singh N.K."/>
            <person name="Messing J."/>
            <person name="Nelson A.B."/>
            <person name="Fuks G."/>
            <person name="Kavchok S."/>
            <person name="Keizer G."/>
            <person name="Linton E."/>
            <person name="Llaca V."/>
            <person name="Song R."/>
            <person name="Tanyolac B."/>
            <person name="Young S."/>
            <person name="Ho-Il K."/>
            <person name="Hahn J.H."/>
            <person name="Sangsakoo G."/>
            <person name="Vanavichit A."/>
            <person name="de Mattos Luiz.A.T."/>
            <person name="Zimmer P.D."/>
            <person name="Malone G."/>
            <person name="Dellagostin O."/>
            <person name="de Oliveira A.C."/>
            <person name="Bevan M."/>
            <person name="Bancroft I."/>
            <person name="Minx P."/>
            <person name="Cordum H."/>
            <person name="Wilson R."/>
            <person name="Cheng Z."/>
            <person name="Jin W."/>
            <person name="Jiang J."/>
            <person name="Leong S.A."/>
            <person name="Iwama H."/>
            <person name="Gojobori T."/>
            <person name="Itoh T."/>
            <person name="Niimura Y."/>
            <person name="Fujii Y."/>
            <person name="Habara T."/>
            <person name="Sakai H."/>
            <person name="Sato Y."/>
            <person name="Wilson G."/>
            <person name="Kumar K."/>
            <person name="McCouch S."/>
            <person name="Juretic N."/>
            <person name="Hoen D."/>
            <person name="Wright S."/>
            <person name="Bruskiewich R."/>
            <person name="Bureau T."/>
            <person name="Miyao A."/>
            <person name="Hirochika H."/>
            <person name="Nishikawa T."/>
            <person name="Kadowaki K."/>
            <person name="Sugiura M."/>
            <person name="Burr B."/>
            <person name="Sasaki T."/>
        </authorList>
    </citation>
    <scope>NUCLEOTIDE SEQUENCE [LARGE SCALE GENOMIC DNA]</scope>
    <source>
        <strain evidence="2">cv. Nipponbare</strain>
    </source>
</reference>
<dbReference type="Gramene" id="Os04t0124233-00">
    <property type="protein sequence ID" value="Os04t0124233-00"/>
    <property type="gene ID" value="Os04g0124233"/>
</dbReference>
<sequence length="163" mass="18047">MENWHRLIYGLIGSIPLQFCQIKKNTTTIHHIGYMPLKISKIETIPFLSLFPSSSHAVLILLRSIVNPSIPAAELFHRRQAPSLPPSSPPPSSLAATELLRRRQAPSLAVAEPPTAELPAPPPRLELLDLRYFTVDLSPDHITKVKSTGHCCSAFDVCVAKTW</sequence>
<accession>A0A0N7KIH9</accession>
<reference evidence="1 2" key="2">
    <citation type="journal article" date="2013" name="Plant Cell Physiol.">
        <title>Rice Annotation Project Database (RAP-DB): an integrative and interactive database for rice genomics.</title>
        <authorList>
            <person name="Sakai H."/>
            <person name="Lee S.S."/>
            <person name="Tanaka T."/>
            <person name="Numa H."/>
            <person name="Kim J."/>
            <person name="Kawahara Y."/>
            <person name="Wakimoto H."/>
            <person name="Yang C.C."/>
            <person name="Iwamoto M."/>
            <person name="Abe T."/>
            <person name="Yamada Y."/>
            <person name="Muto A."/>
            <person name="Inokuchi H."/>
            <person name="Ikemura T."/>
            <person name="Matsumoto T."/>
            <person name="Sasaki T."/>
            <person name="Itoh T."/>
        </authorList>
    </citation>
    <scope>NUCLEOTIDE SEQUENCE [LARGE SCALE GENOMIC DNA]</scope>
    <source>
        <strain evidence="2">cv. Nipponbare</strain>
    </source>
</reference>
<evidence type="ECO:0000313" key="2">
    <source>
        <dbReference type="Proteomes" id="UP000059680"/>
    </source>
</evidence>
<dbReference type="EMBL" id="AP014960">
    <property type="protein sequence ID" value="BAS87665.1"/>
    <property type="molecule type" value="Genomic_DNA"/>
</dbReference>
<evidence type="ECO:0000313" key="1">
    <source>
        <dbReference type="EMBL" id="BAS87665.1"/>
    </source>
</evidence>
<protein>
    <submittedName>
        <fullName evidence="1">Os04g0124233 protein</fullName>
    </submittedName>
</protein>
<dbReference type="InParanoid" id="A0A0N7KIH9"/>
<dbReference type="Proteomes" id="UP000059680">
    <property type="component" value="Chromosome 4"/>
</dbReference>
<dbReference type="AlphaFoldDB" id="A0A0N7KIH9"/>
<reference evidence="1 2" key="3">
    <citation type="journal article" date="2013" name="Rice">
        <title>Improvement of the Oryza sativa Nipponbare reference genome using next generation sequence and optical map data.</title>
        <authorList>
            <person name="Kawahara Y."/>
            <person name="de la Bastide M."/>
            <person name="Hamilton J.P."/>
            <person name="Kanamori H."/>
            <person name="McCombie W.R."/>
            <person name="Ouyang S."/>
            <person name="Schwartz D.C."/>
            <person name="Tanaka T."/>
            <person name="Wu J."/>
            <person name="Zhou S."/>
            <person name="Childs K.L."/>
            <person name="Davidson R.M."/>
            <person name="Lin H."/>
            <person name="Quesada-Ocampo L."/>
            <person name="Vaillancourt B."/>
            <person name="Sakai H."/>
            <person name="Lee S.S."/>
            <person name="Kim J."/>
            <person name="Numa H."/>
            <person name="Itoh T."/>
            <person name="Buell C.R."/>
            <person name="Matsumoto T."/>
        </authorList>
    </citation>
    <scope>NUCLEOTIDE SEQUENCE [LARGE SCALE GENOMIC DNA]</scope>
    <source>
        <strain evidence="2">cv. Nipponbare</strain>
    </source>
</reference>
<dbReference type="PaxDb" id="39947-A0A0N7KIH9"/>